<protein>
    <submittedName>
        <fullName evidence="2">Uncharacterized protein</fullName>
    </submittedName>
</protein>
<comment type="caution">
    <text evidence="2">The sequence shown here is derived from an EMBL/GenBank/DDBJ whole genome shotgun (WGS) entry which is preliminary data.</text>
</comment>
<dbReference type="InParanoid" id="A0A507BDB4"/>
<feature type="compositionally biased region" description="Basic and acidic residues" evidence="1">
    <location>
        <begin position="66"/>
        <end position="76"/>
    </location>
</feature>
<accession>A0A507BDB4</accession>
<feature type="region of interest" description="Disordered" evidence="1">
    <location>
        <begin position="1"/>
        <end position="115"/>
    </location>
</feature>
<reference evidence="2 3" key="1">
    <citation type="submission" date="2019-06" db="EMBL/GenBank/DDBJ databases">
        <title>Draft genome sequence of the filamentous fungus Phialemoniopsis curvata isolated from diesel fuel.</title>
        <authorList>
            <person name="Varaljay V.A."/>
            <person name="Lyon W.J."/>
            <person name="Crouch A.L."/>
            <person name="Drake C.E."/>
            <person name="Hollomon J.M."/>
            <person name="Nadeau L.J."/>
            <person name="Nunn H.S."/>
            <person name="Stevenson B.S."/>
            <person name="Bojanowski C.L."/>
            <person name="Crookes-Goodson W.J."/>
        </authorList>
    </citation>
    <scope>NUCLEOTIDE SEQUENCE [LARGE SCALE GENOMIC DNA]</scope>
    <source>
        <strain evidence="2 3">D216</strain>
    </source>
</reference>
<evidence type="ECO:0000313" key="2">
    <source>
        <dbReference type="EMBL" id="TPX16674.1"/>
    </source>
</evidence>
<sequence>MPSVTQEERPVVPSSLKKRRRDDQDEDTQAHFIRSDDAPLYHPHHTYQPQQGAPPRKILPTPKKLRLVEDHHERHPYQPQPQPPQARRSRTPDATALQHTTANSRPQPVARSSTTSAALLRPCHICHRKPTKKSDLDSFADCEGCAQRTCYVCMRKCLGWRQAADRQDDDDDDGQQAASQSFHMEDAPPPHSPPPDENEQAPQQQQHHHHQHREKPGWAGGRGGGHRQMVCSRCCVERGRDGDVVCLGCLPFVEA</sequence>
<feature type="region of interest" description="Disordered" evidence="1">
    <location>
        <begin position="165"/>
        <end position="225"/>
    </location>
</feature>
<dbReference type="RefSeq" id="XP_030998385.1">
    <property type="nucleotide sequence ID" value="XM_031137935.1"/>
</dbReference>
<name>A0A507BDB4_9PEZI</name>
<organism evidence="2 3">
    <name type="scientific">Thyridium curvatum</name>
    <dbReference type="NCBI Taxonomy" id="1093900"/>
    <lineage>
        <taxon>Eukaryota</taxon>
        <taxon>Fungi</taxon>
        <taxon>Dikarya</taxon>
        <taxon>Ascomycota</taxon>
        <taxon>Pezizomycotina</taxon>
        <taxon>Sordariomycetes</taxon>
        <taxon>Sordariomycetidae</taxon>
        <taxon>Thyridiales</taxon>
        <taxon>Thyridiaceae</taxon>
        <taxon>Thyridium</taxon>
    </lineage>
</organism>
<evidence type="ECO:0000313" key="3">
    <source>
        <dbReference type="Proteomes" id="UP000319257"/>
    </source>
</evidence>
<evidence type="ECO:0000256" key="1">
    <source>
        <dbReference type="SAM" id="MobiDB-lite"/>
    </source>
</evidence>
<gene>
    <name evidence="2" type="ORF">E0L32_003615</name>
</gene>
<dbReference type="EMBL" id="SKBQ01000016">
    <property type="protein sequence ID" value="TPX16674.1"/>
    <property type="molecule type" value="Genomic_DNA"/>
</dbReference>
<dbReference type="GeneID" id="41971062"/>
<keyword evidence="3" id="KW-1185">Reference proteome</keyword>
<dbReference type="Proteomes" id="UP000319257">
    <property type="component" value="Unassembled WGS sequence"/>
</dbReference>
<proteinExistence type="predicted"/>
<feature type="compositionally biased region" description="Polar residues" evidence="1">
    <location>
        <begin position="97"/>
        <end position="115"/>
    </location>
</feature>
<dbReference type="AlphaFoldDB" id="A0A507BDB4"/>
<dbReference type="OrthoDB" id="5377226at2759"/>
<feature type="compositionally biased region" description="Basic and acidic residues" evidence="1">
    <location>
        <begin position="1"/>
        <end position="10"/>
    </location>
</feature>